<evidence type="ECO:0000256" key="3">
    <source>
        <dbReference type="ARBA" id="ARBA00022475"/>
    </source>
</evidence>
<dbReference type="PANTHER" id="PTHR30587:SF0">
    <property type="entry name" value="FLAGELLAR BIOSYNTHETIC PROTEIN FLIP"/>
    <property type="match status" value="1"/>
</dbReference>
<keyword evidence="10" id="KW-1185">Reference proteome</keyword>
<keyword evidence="3" id="KW-1003">Cell membrane</keyword>
<evidence type="ECO:0000313" key="10">
    <source>
        <dbReference type="Proteomes" id="UP000199344"/>
    </source>
</evidence>
<dbReference type="GO" id="GO:0009306">
    <property type="term" value="P:protein secretion"/>
    <property type="evidence" value="ECO:0007669"/>
    <property type="project" value="InterPro"/>
</dbReference>
<proteinExistence type="inferred from homology"/>
<feature type="transmembrane region" description="Helical" evidence="8">
    <location>
        <begin position="251"/>
        <end position="273"/>
    </location>
</feature>
<keyword evidence="9" id="KW-0282">Flagellum</keyword>
<reference evidence="9 10" key="1">
    <citation type="submission" date="2016-10" db="EMBL/GenBank/DDBJ databases">
        <authorList>
            <person name="de Groot N.N."/>
        </authorList>
    </citation>
    <scope>NUCLEOTIDE SEQUENCE [LARGE SCALE GENOMIC DNA]</scope>
    <source>
        <strain evidence="9 10">DSM 22220</strain>
    </source>
</reference>
<dbReference type="STRING" id="591205.SAMN05421538_103179"/>
<evidence type="ECO:0000256" key="2">
    <source>
        <dbReference type="ARBA" id="ARBA00006257"/>
    </source>
</evidence>
<keyword evidence="9" id="KW-0969">Cilium</keyword>
<protein>
    <submittedName>
        <fullName evidence="9">Flagellar biosynthetic protein FliP</fullName>
    </submittedName>
</protein>
<accession>A0A1G6Z6T7</accession>
<evidence type="ECO:0000256" key="5">
    <source>
        <dbReference type="ARBA" id="ARBA00022989"/>
    </source>
</evidence>
<evidence type="ECO:0000256" key="8">
    <source>
        <dbReference type="SAM" id="Phobius"/>
    </source>
</evidence>
<evidence type="ECO:0000256" key="7">
    <source>
        <dbReference type="SAM" id="MobiDB-lite"/>
    </source>
</evidence>
<feature type="transmembrane region" description="Helical" evidence="8">
    <location>
        <begin position="285"/>
        <end position="306"/>
    </location>
</feature>
<sequence length="310" mass="32838">MRRALQAHRPDARRSAGRAFGRRGMRRKDICAWTGRHGALTCLAPAAVAATIVALLLAGGVTAQEVQSTAPAGDFGPLPDAETMMSRTADAMRNIADTDGEGSGKGVGQSAILLFLGLTILSLAPAIAITVTCFPFMVTILSILRQSLGLQQSPPNMLIVSLSVFLTWFVMDPVLTEAWSLAAPPLSAGEIGVMEALGRAIGPFERFMAARVDPSVIDHLRDLAPPDAGGDGLKLLIPSFMLSELQRAFEIGFLIALPFLIIDLVVAAVLMAMGMMMVPPAVVALPFKLAFFVVVDGWTLISAALVRGYQ</sequence>
<dbReference type="EMBL" id="FNAH01000003">
    <property type="protein sequence ID" value="SDD98464.1"/>
    <property type="molecule type" value="Genomic_DNA"/>
</dbReference>
<evidence type="ECO:0000313" key="9">
    <source>
        <dbReference type="EMBL" id="SDD98464.1"/>
    </source>
</evidence>
<feature type="transmembrane region" description="Helical" evidence="8">
    <location>
        <begin position="111"/>
        <end position="144"/>
    </location>
</feature>
<comment type="similarity">
    <text evidence="2">Belongs to the FliP/MopC/SpaP family.</text>
</comment>
<dbReference type="Pfam" id="PF00813">
    <property type="entry name" value="FliP"/>
    <property type="match status" value="1"/>
</dbReference>
<evidence type="ECO:0000256" key="6">
    <source>
        <dbReference type="ARBA" id="ARBA00023136"/>
    </source>
</evidence>
<dbReference type="InterPro" id="IPR005838">
    <property type="entry name" value="T3SS_IM_P"/>
</dbReference>
<comment type="subcellular location">
    <subcellularLocation>
        <location evidence="1">Cell membrane</location>
        <topology evidence="1">Multi-pass membrane protein</topology>
    </subcellularLocation>
</comment>
<dbReference type="AlphaFoldDB" id="A0A1G6Z6T7"/>
<name>A0A1G6Z6T7_9RHOB</name>
<keyword evidence="9" id="KW-0966">Cell projection</keyword>
<dbReference type="PROSITE" id="PS01060">
    <property type="entry name" value="FLIP_1"/>
    <property type="match status" value="1"/>
</dbReference>
<evidence type="ECO:0000256" key="4">
    <source>
        <dbReference type="ARBA" id="ARBA00022692"/>
    </source>
</evidence>
<keyword evidence="4 8" id="KW-0812">Transmembrane</keyword>
<gene>
    <name evidence="9" type="ORF">SAMN05421538_103179</name>
</gene>
<dbReference type="PANTHER" id="PTHR30587">
    <property type="entry name" value="FLAGELLAR BIOSYNTHETIC PROTEIN FLIP"/>
    <property type="match status" value="1"/>
</dbReference>
<organism evidence="9 10">
    <name type="scientific">Paracoccus isoporae</name>
    <dbReference type="NCBI Taxonomy" id="591205"/>
    <lineage>
        <taxon>Bacteria</taxon>
        <taxon>Pseudomonadati</taxon>
        <taxon>Pseudomonadota</taxon>
        <taxon>Alphaproteobacteria</taxon>
        <taxon>Rhodobacterales</taxon>
        <taxon>Paracoccaceae</taxon>
        <taxon>Paracoccus</taxon>
    </lineage>
</organism>
<keyword evidence="6 8" id="KW-0472">Membrane</keyword>
<evidence type="ECO:0000256" key="1">
    <source>
        <dbReference type="ARBA" id="ARBA00004651"/>
    </source>
</evidence>
<dbReference type="PRINTS" id="PR01302">
    <property type="entry name" value="TYPE3IMPPROT"/>
</dbReference>
<feature type="region of interest" description="Disordered" evidence="7">
    <location>
        <begin position="1"/>
        <end position="20"/>
    </location>
</feature>
<dbReference type="Proteomes" id="UP000199344">
    <property type="component" value="Unassembled WGS sequence"/>
</dbReference>
<keyword evidence="5 8" id="KW-1133">Transmembrane helix</keyword>
<dbReference type="GO" id="GO:0005886">
    <property type="term" value="C:plasma membrane"/>
    <property type="evidence" value="ECO:0007669"/>
    <property type="project" value="UniProtKB-SubCell"/>
</dbReference>